<accession>A0AA35RXH3</accession>
<proteinExistence type="predicted"/>
<evidence type="ECO:0000313" key="2">
    <source>
        <dbReference type="EMBL" id="CAI8019499.1"/>
    </source>
</evidence>
<evidence type="ECO:0000256" key="1">
    <source>
        <dbReference type="SAM" id="MobiDB-lite"/>
    </source>
</evidence>
<dbReference type="AlphaFoldDB" id="A0AA35RXH3"/>
<feature type="compositionally biased region" description="Polar residues" evidence="1">
    <location>
        <begin position="123"/>
        <end position="137"/>
    </location>
</feature>
<sequence>SPCNYVDQSRQSSKTAMNKTWVNSSSTARARSRRERGAQGASVQRPPEREDRLVDPPQGYSASGGDERWRQQSQRRQMYEQYGARSSVSEEEFGDPASISPASGQERQLQSQGAYYVQPPKPSQAQKLKSGGSSSAADETREKRAREQERELQLNAKYAGIIQKRKRDDQMREKRTREEKELEQKKKKQRGKAERLEESKGRDEERQREEMRRARLARFD</sequence>
<keyword evidence="3" id="KW-1185">Reference proteome</keyword>
<reference evidence="2" key="1">
    <citation type="submission" date="2023-03" db="EMBL/GenBank/DDBJ databases">
        <authorList>
            <person name="Steffen K."/>
            <person name="Cardenas P."/>
        </authorList>
    </citation>
    <scope>NUCLEOTIDE SEQUENCE</scope>
</reference>
<organism evidence="2 3">
    <name type="scientific">Geodia barretti</name>
    <name type="common">Barrett's horny sponge</name>
    <dbReference type="NCBI Taxonomy" id="519541"/>
    <lineage>
        <taxon>Eukaryota</taxon>
        <taxon>Metazoa</taxon>
        <taxon>Porifera</taxon>
        <taxon>Demospongiae</taxon>
        <taxon>Heteroscleromorpha</taxon>
        <taxon>Tetractinellida</taxon>
        <taxon>Astrophorina</taxon>
        <taxon>Geodiidae</taxon>
        <taxon>Geodia</taxon>
    </lineage>
</organism>
<dbReference type="Proteomes" id="UP001174909">
    <property type="component" value="Unassembled WGS sequence"/>
</dbReference>
<name>A0AA35RXH3_GEOBA</name>
<feature type="compositionally biased region" description="Basic and acidic residues" evidence="1">
    <location>
        <begin position="166"/>
        <end position="184"/>
    </location>
</feature>
<evidence type="ECO:0000313" key="3">
    <source>
        <dbReference type="Proteomes" id="UP001174909"/>
    </source>
</evidence>
<feature type="compositionally biased region" description="Polar residues" evidence="1">
    <location>
        <begin position="1"/>
        <end position="23"/>
    </location>
</feature>
<feature type="compositionally biased region" description="Basic and acidic residues" evidence="1">
    <location>
        <begin position="191"/>
        <end position="220"/>
    </location>
</feature>
<comment type="caution">
    <text evidence="2">The sequence shown here is derived from an EMBL/GenBank/DDBJ whole genome shotgun (WGS) entry which is preliminary data.</text>
</comment>
<feature type="compositionally biased region" description="Polar residues" evidence="1">
    <location>
        <begin position="100"/>
        <end position="113"/>
    </location>
</feature>
<feature type="non-terminal residue" evidence="2">
    <location>
        <position position="1"/>
    </location>
</feature>
<feature type="region of interest" description="Disordered" evidence="1">
    <location>
        <begin position="1"/>
        <end position="220"/>
    </location>
</feature>
<dbReference type="EMBL" id="CASHTH010001755">
    <property type="protein sequence ID" value="CAI8019499.1"/>
    <property type="molecule type" value="Genomic_DNA"/>
</dbReference>
<feature type="compositionally biased region" description="Basic and acidic residues" evidence="1">
    <location>
        <begin position="138"/>
        <end position="152"/>
    </location>
</feature>
<protein>
    <submittedName>
        <fullName evidence="2">Uncharacterized protein</fullName>
    </submittedName>
</protein>
<gene>
    <name evidence="2" type="ORF">GBAR_LOCUS11720</name>
</gene>